<accession>A0A249PCU0</accession>
<dbReference type="KEGG" id="esj:SJ05684_c22870"/>
<gene>
    <name evidence="1" type="ORF">SJ05684_c22870</name>
</gene>
<dbReference type="Proteomes" id="UP000217211">
    <property type="component" value="Chromosome"/>
</dbReference>
<name>A0A249PCU0_9HYPH</name>
<organism evidence="1 2">
    <name type="scientific">Sinorhizobium sojae CCBAU 05684</name>
    <dbReference type="NCBI Taxonomy" id="716928"/>
    <lineage>
        <taxon>Bacteria</taxon>
        <taxon>Pseudomonadati</taxon>
        <taxon>Pseudomonadota</taxon>
        <taxon>Alphaproteobacteria</taxon>
        <taxon>Hyphomicrobiales</taxon>
        <taxon>Rhizobiaceae</taxon>
        <taxon>Sinorhizobium/Ensifer group</taxon>
        <taxon>Sinorhizobium</taxon>
    </lineage>
</organism>
<evidence type="ECO:0000313" key="1">
    <source>
        <dbReference type="EMBL" id="ASY63728.1"/>
    </source>
</evidence>
<keyword evidence="2" id="KW-1185">Reference proteome</keyword>
<proteinExistence type="predicted"/>
<reference evidence="1 2" key="1">
    <citation type="submission" date="2017-08" db="EMBL/GenBank/DDBJ databases">
        <title>Multipartite genome sequences of Sinorhizobium species nodulating soybeans.</title>
        <authorList>
            <person name="Tian C.F."/>
        </authorList>
    </citation>
    <scope>NUCLEOTIDE SEQUENCE [LARGE SCALE GENOMIC DNA]</scope>
    <source>
        <strain evidence="1 2">CCBAU 05684</strain>
    </source>
</reference>
<dbReference type="EMBL" id="CP023067">
    <property type="protein sequence ID" value="ASY63728.1"/>
    <property type="molecule type" value="Genomic_DNA"/>
</dbReference>
<sequence>MTCHKACSASEGEFCPLCRRNMVAGQSAKGFAHADPRSRSVVRIRLARRRPRSPSRI</sequence>
<evidence type="ECO:0000313" key="2">
    <source>
        <dbReference type="Proteomes" id="UP000217211"/>
    </source>
</evidence>
<dbReference type="AlphaFoldDB" id="A0A249PCU0"/>
<protein>
    <submittedName>
        <fullName evidence="1">Uncharacterized protein</fullName>
    </submittedName>
</protein>